<proteinExistence type="predicted"/>
<sequence>MQFQELNSDQRKDLLKIKVLAKRDKTEIFSVPGEQKREHSLSDAKREIASKGQLVATWEQTNLYTKDLSLSETFFA</sequence>
<reference evidence="1 2" key="1">
    <citation type="journal article" date="2018" name="Front. Plant Sci.">
        <title>Red Clover (Trifolium pratense) and Zigzag Clover (T. medium) - A Picture of Genomic Similarities and Differences.</title>
        <authorList>
            <person name="Dluhosova J."/>
            <person name="Istvanek J."/>
            <person name="Nedelnik J."/>
            <person name="Repkova J."/>
        </authorList>
    </citation>
    <scope>NUCLEOTIDE SEQUENCE [LARGE SCALE GENOMIC DNA]</scope>
    <source>
        <strain evidence="2">cv. 10/8</strain>
        <tissue evidence="1">Leaf</tissue>
    </source>
</reference>
<evidence type="ECO:0000313" key="1">
    <source>
        <dbReference type="EMBL" id="MCI47939.1"/>
    </source>
</evidence>
<organism evidence="1 2">
    <name type="scientific">Trifolium medium</name>
    <dbReference type="NCBI Taxonomy" id="97028"/>
    <lineage>
        <taxon>Eukaryota</taxon>
        <taxon>Viridiplantae</taxon>
        <taxon>Streptophyta</taxon>
        <taxon>Embryophyta</taxon>
        <taxon>Tracheophyta</taxon>
        <taxon>Spermatophyta</taxon>
        <taxon>Magnoliopsida</taxon>
        <taxon>eudicotyledons</taxon>
        <taxon>Gunneridae</taxon>
        <taxon>Pentapetalae</taxon>
        <taxon>rosids</taxon>
        <taxon>fabids</taxon>
        <taxon>Fabales</taxon>
        <taxon>Fabaceae</taxon>
        <taxon>Papilionoideae</taxon>
        <taxon>50 kb inversion clade</taxon>
        <taxon>NPAAA clade</taxon>
        <taxon>Hologalegina</taxon>
        <taxon>IRL clade</taxon>
        <taxon>Trifolieae</taxon>
        <taxon>Trifolium</taxon>
    </lineage>
</organism>
<evidence type="ECO:0000313" key="2">
    <source>
        <dbReference type="Proteomes" id="UP000265520"/>
    </source>
</evidence>
<dbReference type="EMBL" id="LXQA010379246">
    <property type="protein sequence ID" value="MCI47939.1"/>
    <property type="molecule type" value="Genomic_DNA"/>
</dbReference>
<keyword evidence="2" id="KW-1185">Reference proteome</keyword>
<accession>A0A392SH12</accession>
<dbReference type="AlphaFoldDB" id="A0A392SH12"/>
<name>A0A392SH12_9FABA</name>
<protein>
    <submittedName>
        <fullName evidence="1">Uncharacterized protein</fullName>
    </submittedName>
</protein>
<comment type="caution">
    <text evidence="1">The sequence shown here is derived from an EMBL/GenBank/DDBJ whole genome shotgun (WGS) entry which is preliminary data.</text>
</comment>
<dbReference type="Proteomes" id="UP000265520">
    <property type="component" value="Unassembled WGS sequence"/>
</dbReference>